<feature type="signal peptide" evidence="1">
    <location>
        <begin position="1"/>
        <end position="18"/>
    </location>
</feature>
<protein>
    <recommendedName>
        <fullName evidence="4">Type IX secretion system membrane protein PorP/SprF</fullName>
    </recommendedName>
</protein>
<dbReference type="NCBIfam" id="TIGR03519">
    <property type="entry name" value="T9SS_PorP_fam"/>
    <property type="match status" value="1"/>
</dbReference>
<accession>A0A2U2XF35</accession>
<feature type="chain" id="PRO_5015501250" description="Type IX secretion system membrane protein PorP/SprF" evidence="1">
    <location>
        <begin position="19"/>
        <end position="333"/>
    </location>
</feature>
<sequence length="333" mass="37915">MKFTLLSVALTTVLFASAQQGNNFSMWFKNNLQHNAASVGTNDNDIRLFTNFRSQYFSVTDKPFQTISASVEGKILRSQTRKNYFGLGASFINDMSGDGRYMVNHFTLPISYHIFFNDENSISIGVSPGLYQRSLGNSSLTWESQWNGYAFNPNTSPEGLNNSSASNFDLGAGIFYKFETREKNKVYLGFSANHILEPKLDFNVQDNMYIRYMGQFGMSHRFYNSDFGISPQAMAMFQGPNRNIIFGTNFDYYLQDASKRTTFYTPTVFSFGIYHRVQDAIVLNFQYSFKGMTIAASYDSNVNTMLPASRSIGGFEIAFVYDIMINRKGRFIY</sequence>
<keyword evidence="3" id="KW-1185">Reference proteome</keyword>
<reference evidence="2 3" key="1">
    <citation type="submission" date="2018-05" db="EMBL/GenBank/DDBJ databases">
        <title>Brumimicrobium oceani sp. nov., isolated from coastal sediment.</title>
        <authorList>
            <person name="Kou Y."/>
        </authorList>
    </citation>
    <scope>NUCLEOTIDE SEQUENCE [LARGE SCALE GENOMIC DNA]</scope>
    <source>
        <strain evidence="2 3">C305</strain>
    </source>
</reference>
<organism evidence="2 3">
    <name type="scientific">Brumimicrobium oceani</name>
    <dbReference type="NCBI Taxonomy" id="2100725"/>
    <lineage>
        <taxon>Bacteria</taxon>
        <taxon>Pseudomonadati</taxon>
        <taxon>Bacteroidota</taxon>
        <taxon>Flavobacteriia</taxon>
        <taxon>Flavobacteriales</taxon>
        <taxon>Crocinitomicaceae</taxon>
        <taxon>Brumimicrobium</taxon>
    </lineage>
</organism>
<dbReference type="RefSeq" id="WP_109358461.1">
    <property type="nucleotide sequence ID" value="NZ_QFRJ01000002.1"/>
</dbReference>
<evidence type="ECO:0008006" key="4">
    <source>
        <dbReference type="Google" id="ProtNLM"/>
    </source>
</evidence>
<dbReference type="Pfam" id="PF11751">
    <property type="entry name" value="PorP_SprF"/>
    <property type="match status" value="1"/>
</dbReference>
<dbReference type="OrthoDB" id="1186563at2"/>
<gene>
    <name evidence="2" type="ORF">DIT68_03675</name>
</gene>
<dbReference type="EMBL" id="QFRJ01000002">
    <property type="protein sequence ID" value="PWH86350.1"/>
    <property type="molecule type" value="Genomic_DNA"/>
</dbReference>
<name>A0A2U2XF35_9FLAO</name>
<dbReference type="InterPro" id="IPR019861">
    <property type="entry name" value="PorP/SprF_Bacteroidetes"/>
</dbReference>
<dbReference type="AlphaFoldDB" id="A0A2U2XF35"/>
<keyword evidence="1" id="KW-0732">Signal</keyword>
<reference evidence="2 3" key="2">
    <citation type="submission" date="2018-05" db="EMBL/GenBank/DDBJ databases">
        <authorList>
            <person name="Lanie J.A."/>
            <person name="Ng W.-L."/>
            <person name="Kazmierczak K.M."/>
            <person name="Andrzejewski T.M."/>
            <person name="Davidsen T.M."/>
            <person name="Wayne K.J."/>
            <person name="Tettelin H."/>
            <person name="Glass J.I."/>
            <person name="Rusch D."/>
            <person name="Podicherti R."/>
            <person name="Tsui H.-C.T."/>
            <person name="Winkler M.E."/>
        </authorList>
    </citation>
    <scope>NUCLEOTIDE SEQUENCE [LARGE SCALE GENOMIC DNA]</scope>
    <source>
        <strain evidence="2 3">C305</strain>
    </source>
</reference>
<dbReference type="Proteomes" id="UP000245370">
    <property type="component" value="Unassembled WGS sequence"/>
</dbReference>
<evidence type="ECO:0000313" key="3">
    <source>
        <dbReference type="Proteomes" id="UP000245370"/>
    </source>
</evidence>
<comment type="caution">
    <text evidence="2">The sequence shown here is derived from an EMBL/GenBank/DDBJ whole genome shotgun (WGS) entry which is preliminary data.</text>
</comment>
<evidence type="ECO:0000256" key="1">
    <source>
        <dbReference type="SAM" id="SignalP"/>
    </source>
</evidence>
<evidence type="ECO:0000313" key="2">
    <source>
        <dbReference type="EMBL" id="PWH86350.1"/>
    </source>
</evidence>
<proteinExistence type="predicted"/>